<name>A0ABU1R0G8_9BACT</name>
<evidence type="ECO:0000313" key="7">
    <source>
        <dbReference type="EMBL" id="MDR6806896.1"/>
    </source>
</evidence>
<dbReference type="PANTHER" id="PTHR42723">
    <property type="entry name" value="CHLOROPHYLL SYNTHASE"/>
    <property type="match status" value="1"/>
</dbReference>
<evidence type="ECO:0000256" key="1">
    <source>
        <dbReference type="ARBA" id="ARBA00004141"/>
    </source>
</evidence>
<comment type="caution">
    <text evidence="7">The sequence shown here is derived from an EMBL/GenBank/DDBJ whole genome shotgun (WGS) entry which is preliminary data.</text>
</comment>
<reference evidence="7 8" key="1">
    <citation type="submission" date="2023-07" db="EMBL/GenBank/DDBJ databases">
        <title>Sorghum-associated microbial communities from plants grown in Nebraska, USA.</title>
        <authorList>
            <person name="Schachtman D."/>
        </authorList>
    </citation>
    <scope>NUCLEOTIDE SEQUENCE [LARGE SCALE GENOMIC DNA]</scope>
    <source>
        <strain evidence="7 8">BE57</strain>
    </source>
</reference>
<evidence type="ECO:0000313" key="8">
    <source>
        <dbReference type="Proteomes" id="UP001264980"/>
    </source>
</evidence>
<keyword evidence="5 6" id="KW-0472">Membrane</keyword>
<feature type="transmembrane region" description="Helical" evidence="6">
    <location>
        <begin position="176"/>
        <end position="196"/>
    </location>
</feature>
<sequence>MERQPKNFYPIFSGAFCRAYAIHMRPYLLFISGAAGAMGIAMGKTTATPEWKCWLAFIPFFLGYGFGQALTDCFQTDTDKLSAPYRPLSQDIISIRSVLMVSISGLLASGLVMLWLRPLSFALSLAAVFGLATYSFVKKRFWIAGPFYNAWIVALLPVMGYFITQPNNEWQFPADNYGYILLTFFSYANFVLIGYLKDIEADRATNYQTFPVVLGWNKTMLTGDIFALITLFLFWQQIEANAWSLAFGLAGSIVIITGQIAGHLAKEKNERGALVPIASTVRGFILLHTAVILSFQPDWYLLALINYALFEWALWKRPSKYQV</sequence>
<keyword evidence="4 6" id="KW-1133">Transmembrane helix</keyword>
<dbReference type="RefSeq" id="WP_309986417.1">
    <property type="nucleotide sequence ID" value="NZ_JAVDTI010000003.1"/>
</dbReference>
<keyword evidence="8" id="KW-1185">Reference proteome</keyword>
<feature type="transmembrane region" description="Helical" evidence="6">
    <location>
        <begin position="146"/>
        <end position="164"/>
    </location>
</feature>
<protein>
    <submittedName>
        <fullName evidence="7">4-hydroxybenzoate polyprenyltransferase</fullName>
    </submittedName>
</protein>
<gene>
    <name evidence="7" type="ORF">J2W84_003944</name>
</gene>
<evidence type="ECO:0000256" key="6">
    <source>
        <dbReference type="SAM" id="Phobius"/>
    </source>
</evidence>
<dbReference type="EMBL" id="JAVDTI010000003">
    <property type="protein sequence ID" value="MDR6806896.1"/>
    <property type="molecule type" value="Genomic_DNA"/>
</dbReference>
<organism evidence="7 8">
    <name type="scientific">Dyadobacter fermentans</name>
    <dbReference type="NCBI Taxonomy" id="94254"/>
    <lineage>
        <taxon>Bacteria</taxon>
        <taxon>Pseudomonadati</taxon>
        <taxon>Bacteroidota</taxon>
        <taxon>Cytophagia</taxon>
        <taxon>Cytophagales</taxon>
        <taxon>Spirosomataceae</taxon>
        <taxon>Dyadobacter</taxon>
    </lineage>
</organism>
<evidence type="ECO:0000256" key="5">
    <source>
        <dbReference type="ARBA" id="ARBA00023136"/>
    </source>
</evidence>
<evidence type="ECO:0000256" key="4">
    <source>
        <dbReference type="ARBA" id="ARBA00022989"/>
    </source>
</evidence>
<feature type="transmembrane region" description="Helical" evidence="6">
    <location>
        <begin position="26"/>
        <end position="42"/>
    </location>
</feature>
<dbReference type="InterPro" id="IPR044878">
    <property type="entry name" value="UbiA_sf"/>
</dbReference>
<dbReference type="InterPro" id="IPR000537">
    <property type="entry name" value="UbiA_prenyltransferase"/>
</dbReference>
<dbReference type="Proteomes" id="UP001264980">
    <property type="component" value="Unassembled WGS sequence"/>
</dbReference>
<proteinExistence type="predicted"/>
<dbReference type="Pfam" id="PF01040">
    <property type="entry name" value="UbiA"/>
    <property type="match status" value="1"/>
</dbReference>
<dbReference type="PANTHER" id="PTHR42723:SF1">
    <property type="entry name" value="CHLOROPHYLL SYNTHASE, CHLOROPLASTIC"/>
    <property type="match status" value="1"/>
</dbReference>
<evidence type="ECO:0000256" key="3">
    <source>
        <dbReference type="ARBA" id="ARBA00022692"/>
    </source>
</evidence>
<feature type="transmembrane region" description="Helical" evidence="6">
    <location>
        <begin position="54"/>
        <end position="74"/>
    </location>
</feature>
<comment type="subcellular location">
    <subcellularLocation>
        <location evidence="1">Membrane</location>
        <topology evidence="1">Multi-pass membrane protein</topology>
    </subcellularLocation>
</comment>
<feature type="transmembrane region" description="Helical" evidence="6">
    <location>
        <begin position="95"/>
        <end position="115"/>
    </location>
</feature>
<dbReference type="CDD" id="cd13956">
    <property type="entry name" value="PT_UbiA"/>
    <property type="match status" value="1"/>
</dbReference>
<feature type="transmembrane region" description="Helical" evidence="6">
    <location>
        <begin position="121"/>
        <end position="137"/>
    </location>
</feature>
<feature type="transmembrane region" description="Helical" evidence="6">
    <location>
        <begin position="242"/>
        <end position="261"/>
    </location>
</feature>
<dbReference type="Gene3D" id="1.10.357.140">
    <property type="entry name" value="UbiA prenyltransferase"/>
    <property type="match status" value="1"/>
</dbReference>
<evidence type="ECO:0000256" key="2">
    <source>
        <dbReference type="ARBA" id="ARBA00022475"/>
    </source>
</evidence>
<accession>A0ABU1R0G8</accession>
<feature type="transmembrane region" description="Helical" evidence="6">
    <location>
        <begin position="273"/>
        <end position="293"/>
    </location>
</feature>
<feature type="transmembrane region" description="Helical" evidence="6">
    <location>
        <begin position="299"/>
        <end position="315"/>
    </location>
</feature>
<dbReference type="InterPro" id="IPR050475">
    <property type="entry name" value="Prenyltransferase_related"/>
</dbReference>
<keyword evidence="2" id="KW-1003">Cell membrane</keyword>
<keyword evidence="3 6" id="KW-0812">Transmembrane</keyword>
<feature type="transmembrane region" description="Helical" evidence="6">
    <location>
        <begin position="216"/>
        <end position="236"/>
    </location>
</feature>